<evidence type="ECO:0000256" key="3">
    <source>
        <dbReference type="ARBA" id="ARBA00023163"/>
    </source>
</evidence>
<keyword evidence="3" id="KW-0804">Transcription</keyword>
<dbReference type="SMART" id="SM00342">
    <property type="entry name" value="HTH_ARAC"/>
    <property type="match status" value="1"/>
</dbReference>
<dbReference type="SUPFAM" id="SSF46689">
    <property type="entry name" value="Homeodomain-like"/>
    <property type="match status" value="2"/>
</dbReference>
<dbReference type="Gene3D" id="1.10.10.60">
    <property type="entry name" value="Homeodomain-like"/>
    <property type="match status" value="2"/>
</dbReference>
<dbReference type="GO" id="GO:0003700">
    <property type="term" value="F:DNA-binding transcription factor activity"/>
    <property type="evidence" value="ECO:0007669"/>
    <property type="project" value="InterPro"/>
</dbReference>
<feature type="modified residue" description="4-aspartylphosphate" evidence="4">
    <location>
        <position position="55"/>
    </location>
</feature>
<feature type="domain" description="HTH araC/xylS-type" evidence="5">
    <location>
        <begin position="440"/>
        <end position="538"/>
    </location>
</feature>
<name>A0A2A6E0L8_9BACL</name>
<dbReference type="PRINTS" id="PR00032">
    <property type="entry name" value="HTHARAC"/>
</dbReference>
<accession>A0A2A6E0L8</accession>
<dbReference type="CDD" id="cd17536">
    <property type="entry name" value="REC_YesN-like"/>
    <property type="match status" value="1"/>
</dbReference>
<dbReference type="AlphaFoldDB" id="A0A2A6E0L8"/>
<dbReference type="Gene3D" id="3.40.50.2300">
    <property type="match status" value="1"/>
</dbReference>
<reference evidence="7 8" key="1">
    <citation type="submission" date="2016-12" db="EMBL/GenBank/DDBJ databases">
        <title>Candidatus Reconcilibacillus cellulovorans genome.</title>
        <authorList>
            <person name="Kolinko S."/>
            <person name="Wu Y.-W."/>
            <person name="Tachea F."/>
            <person name="Denzel E."/>
            <person name="Hiras J."/>
            <person name="Baecker N."/>
            <person name="Chan L.J."/>
            <person name="Eichorst S.A."/>
            <person name="Frey D."/>
            <person name="Adams P.D."/>
            <person name="Pray T."/>
            <person name="Tanjore D."/>
            <person name="Petzold C.J."/>
            <person name="Gladden J.M."/>
            <person name="Simmons B.A."/>
            <person name="Singer S.W."/>
        </authorList>
    </citation>
    <scope>NUCLEOTIDE SEQUENCE [LARGE SCALE GENOMIC DNA]</scope>
    <source>
        <strain evidence="7">JTherm</strain>
    </source>
</reference>
<dbReference type="PROSITE" id="PS01124">
    <property type="entry name" value="HTH_ARAC_FAMILY_2"/>
    <property type="match status" value="1"/>
</dbReference>
<evidence type="ECO:0000259" key="5">
    <source>
        <dbReference type="PROSITE" id="PS01124"/>
    </source>
</evidence>
<organism evidence="7 8">
    <name type="scientific">Candidatus Reconcilbacillus cellulovorans</name>
    <dbReference type="NCBI Taxonomy" id="1906605"/>
    <lineage>
        <taxon>Bacteria</taxon>
        <taxon>Bacillati</taxon>
        <taxon>Bacillota</taxon>
        <taxon>Bacilli</taxon>
        <taxon>Bacillales</taxon>
        <taxon>Paenibacillaceae</taxon>
        <taxon>Candidatus Reconcilbacillus</taxon>
    </lineage>
</organism>
<dbReference type="InterPro" id="IPR018062">
    <property type="entry name" value="HTH_AraC-typ_CS"/>
</dbReference>
<dbReference type="InterPro" id="IPR011006">
    <property type="entry name" value="CheY-like_superfamily"/>
</dbReference>
<dbReference type="EMBL" id="MOXJ01000013">
    <property type="protein sequence ID" value="PDO10544.1"/>
    <property type="molecule type" value="Genomic_DNA"/>
</dbReference>
<evidence type="ECO:0000313" key="7">
    <source>
        <dbReference type="EMBL" id="PDO10544.1"/>
    </source>
</evidence>
<dbReference type="PROSITE" id="PS00041">
    <property type="entry name" value="HTH_ARAC_FAMILY_1"/>
    <property type="match status" value="1"/>
</dbReference>
<dbReference type="InterPro" id="IPR001789">
    <property type="entry name" value="Sig_transdc_resp-reg_receiver"/>
</dbReference>
<evidence type="ECO:0000313" key="8">
    <source>
        <dbReference type="Proteomes" id="UP000243688"/>
    </source>
</evidence>
<dbReference type="GO" id="GO:0000160">
    <property type="term" value="P:phosphorelay signal transduction system"/>
    <property type="evidence" value="ECO:0007669"/>
    <property type="project" value="InterPro"/>
</dbReference>
<gene>
    <name evidence="7" type="ORF">BLM47_06630</name>
</gene>
<feature type="domain" description="Response regulatory" evidence="6">
    <location>
        <begin position="3"/>
        <end position="120"/>
    </location>
</feature>
<proteinExistence type="predicted"/>
<dbReference type="PROSITE" id="PS50110">
    <property type="entry name" value="RESPONSE_REGULATORY"/>
    <property type="match status" value="1"/>
</dbReference>
<dbReference type="PANTHER" id="PTHR43280:SF28">
    <property type="entry name" value="HTH-TYPE TRANSCRIPTIONAL ACTIVATOR RHAS"/>
    <property type="match status" value="1"/>
</dbReference>
<sequence>MYRVMIVDDEPEIRQGLRLKVDWESLGLTVAAEASDGEEALKILENEDIDIVLTDMLMPVMDGVSFLDACRSRYPHVRILVLTGYEDFRYARAALRNRAKDYILKPVSSDELSAALQAVVRELDEEYLDRDERARIAWRLSQYYKEMREQMLVRLVREPIGDDRAVRDRLTTFELSDWDARTIRFATAGLRRFRADTAEKTPRGVADDPDDRSPDTLRLPFVMLSREFAETKRIPAFADGQAPGLFTFLLPDDPEAIRRLLDEYADCVRRYLRADVAVGLGEPVAGYRAWKEGYTSALLAWHLAAGGLGGGQSLAEEPGRNDPSAAPPAAVDSESAILRLLDEGKLDVLEQAFREELSAAFADSRIRFVKTVFRLHLLVDAVARTFRVPLGPEESLWLRPELAAQMETPDQAVERLMQSVQRIERSVRERAEDAERLRLRAVEQFIREHYMDDLNLTDLAEKFHYHPTYFSELFKAKIGKTFTQYLTDVRMENAARLLKETSLSLWDVAELSGFSSPSYFSSKFKRMFGVSPSEYRQSVRRQETSEKFDGA</sequence>
<dbReference type="InterPro" id="IPR009057">
    <property type="entry name" value="Homeodomain-like_sf"/>
</dbReference>
<evidence type="ECO:0000259" key="6">
    <source>
        <dbReference type="PROSITE" id="PS50110"/>
    </source>
</evidence>
<dbReference type="InterPro" id="IPR020449">
    <property type="entry name" value="Tscrpt_reg_AraC-type_HTH"/>
</dbReference>
<dbReference type="Pfam" id="PF00072">
    <property type="entry name" value="Response_reg"/>
    <property type="match status" value="1"/>
</dbReference>
<evidence type="ECO:0000256" key="1">
    <source>
        <dbReference type="ARBA" id="ARBA00023015"/>
    </source>
</evidence>
<comment type="caution">
    <text evidence="7">The sequence shown here is derived from an EMBL/GenBank/DDBJ whole genome shotgun (WGS) entry which is preliminary data.</text>
</comment>
<dbReference type="SUPFAM" id="SSF52172">
    <property type="entry name" value="CheY-like"/>
    <property type="match status" value="1"/>
</dbReference>
<keyword evidence="4" id="KW-0597">Phosphoprotein</keyword>
<keyword evidence="2" id="KW-0238">DNA-binding</keyword>
<evidence type="ECO:0000256" key="4">
    <source>
        <dbReference type="PROSITE-ProRule" id="PRU00169"/>
    </source>
</evidence>
<keyword evidence="1" id="KW-0805">Transcription regulation</keyword>
<evidence type="ECO:0008006" key="9">
    <source>
        <dbReference type="Google" id="ProtNLM"/>
    </source>
</evidence>
<dbReference type="PANTHER" id="PTHR43280">
    <property type="entry name" value="ARAC-FAMILY TRANSCRIPTIONAL REGULATOR"/>
    <property type="match status" value="1"/>
</dbReference>
<evidence type="ECO:0000256" key="2">
    <source>
        <dbReference type="ARBA" id="ARBA00023125"/>
    </source>
</evidence>
<dbReference type="Proteomes" id="UP000243688">
    <property type="component" value="Unassembled WGS sequence"/>
</dbReference>
<protein>
    <recommendedName>
        <fullName evidence="9">DNA-binding response regulator</fullName>
    </recommendedName>
</protein>
<dbReference type="GO" id="GO:0043565">
    <property type="term" value="F:sequence-specific DNA binding"/>
    <property type="evidence" value="ECO:0007669"/>
    <property type="project" value="InterPro"/>
</dbReference>
<dbReference type="Pfam" id="PF12833">
    <property type="entry name" value="HTH_18"/>
    <property type="match status" value="1"/>
</dbReference>
<dbReference type="InterPro" id="IPR018060">
    <property type="entry name" value="HTH_AraC"/>
</dbReference>
<dbReference type="SMART" id="SM00448">
    <property type="entry name" value="REC"/>
    <property type="match status" value="1"/>
</dbReference>